<protein>
    <recommendedName>
        <fullName evidence="2">Bacterial Ig domain-containing protein</fullName>
    </recommendedName>
</protein>
<feature type="compositionally biased region" description="Basic and acidic residues" evidence="1">
    <location>
        <begin position="147"/>
        <end position="159"/>
    </location>
</feature>
<dbReference type="InterPro" id="IPR041498">
    <property type="entry name" value="Big_6"/>
</dbReference>
<reference evidence="3 4" key="1">
    <citation type="submission" date="2020-06" db="EMBL/GenBank/DDBJ databases">
        <title>Staphylococcus borealis sp. nov. -A novel member of the Staphylococcaceae family isolated from skin and blood in humans.</title>
        <authorList>
            <person name="Pain M."/>
            <person name="Wolden R."/>
            <person name="Jaen-Luchoro D."/>
            <person name="Salva-Serra F."/>
            <person name="Iglesias B.P."/>
            <person name="Karlsson R."/>
            <person name="Klingenberg C."/>
            <person name="Cavanagh J.P."/>
        </authorList>
    </citation>
    <scope>NUCLEOTIDE SEQUENCE [LARGE SCALE GENOMIC DNA]</scope>
    <source>
        <strain evidence="3 4">58-22</strain>
    </source>
</reference>
<evidence type="ECO:0000313" key="4">
    <source>
        <dbReference type="Proteomes" id="UP000610527"/>
    </source>
</evidence>
<comment type="caution">
    <text evidence="3">The sequence shown here is derived from an EMBL/GenBank/DDBJ whole genome shotgun (WGS) entry which is preliminary data.</text>
</comment>
<sequence>MKENIQKRFVKTTIKTVIACQGMIAVGILTHTLGDNQQKAFAAERKINNQQSTPTETVQQNQWNGKVQNNVNKTTGSLNNVENKQQTYTNVNTAQQKQNKSLTQSDAGTLKQSVIPKSDAPQANTSNIQRSTSHTQSTKVSTAPTKEINDKKVVRKEQTHSTSNSTKHVNTAVKYSSHSNKTLPNTIAPKATTPQIKVNRKYTVSSNVTSDQEKEIRRIKKYNDERYIKGNSTYKYGHDDTTYQGILGIETDKVTYKPGETVRIYTEHNKDFVKPIYNEAKLFSHRLGGWNGMDPPYYFDRTAYIGRTTRFYKKPNGNWESLIEIKLPDKMVDEAFDLDINCWNDNYDSNSESNFNHIVIKVINDSTADPLGGYDGSAFDASSTRKADYDDPKVVNMSLDKKVYNPNDIVTLTAEIEEESDLMFASADMSTVEPYGYERGTHQYIPMQFTHSTRTLTLLDNGNWQVKFQFKLPDYIKTGVVNIDQILAADKYGNEMRYNPVFANNELNGQFKVERTENVQSFSADPVADFSTEIRGKATSGMTMYAYVNGKKIGQAPVVDGKYFMKIPKQLANSKIQLYTVNKYKNKSKIITITVLDKTAPKKPTVSKMAPRTISGKGEKGSIIYIYKGSTKLGSATVNAKGTYTINIRPQKKGTTLVMYAKDKANNKSASLKLKVK</sequence>
<dbReference type="GeneID" id="74186560"/>
<evidence type="ECO:0000256" key="1">
    <source>
        <dbReference type="SAM" id="MobiDB-lite"/>
    </source>
</evidence>
<keyword evidence="4" id="KW-1185">Reference proteome</keyword>
<dbReference type="InterPro" id="IPR013783">
    <property type="entry name" value="Ig-like_fold"/>
</dbReference>
<accession>A0ABX2LJZ3</accession>
<organism evidence="3 4">
    <name type="scientific">Staphylococcus borealis</name>
    <dbReference type="NCBI Taxonomy" id="2742203"/>
    <lineage>
        <taxon>Bacteria</taxon>
        <taxon>Bacillati</taxon>
        <taxon>Bacillota</taxon>
        <taxon>Bacilli</taxon>
        <taxon>Bacillales</taxon>
        <taxon>Staphylococcaceae</taxon>
        <taxon>Staphylococcus</taxon>
    </lineage>
</organism>
<feature type="compositionally biased region" description="Polar residues" evidence="1">
    <location>
        <begin position="121"/>
        <end position="144"/>
    </location>
</feature>
<feature type="region of interest" description="Disordered" evidence="1">
    <location>
        <begin position="114"/>
        <end position="192"/>
    </location>
</feature>
<dbReference type="EMBL" id="JABVEG010000001">
    <property type="protein sequence ID" value="NUI81861.1"/>
    <property type="molecule type" value="Genomic_DNA"/>
</dbReference>
<gene>
    <name evidence="3" type="ORF">HUN84_03685</name>
</gene>
<evidence type="ECO:0000259" key="2">
    <source>
        <dbReference type="Pfam" id="PF17936"/>
    </source>
</evidence>
<dbReference type="Pfam" id="PF17936">
    <property type="entry name" value="Big_6"/>
    <property type="match status" value="1"/>
</dbReference>
<name>A0ABX2LJZ3_9STAP</name>
<evidence type="ECO:0000313" key="3">
    <source>
        <dbReference type="EMBL" id="NUI81861.1"/>
    </source>
</evidence>
<dbReference type="Gene3D" id="2.60.40.10">
    <property type="entry name" value="Immunoglobulins"/>
    <property type="match status" value="1"/>
</dbReference>
<dbReference type="RefSeq" id="WP_053030198.1">
    <property type="nucleotide sequence ID" value="NZ_CUEE01000005.1"/>
</dbReference>
<proteinExistence type="predicted"/>
<dbReference type="Proteomes" id="UP000610527">
    <property type="component" value="Unassembled WGS sequence"/>
</dbReference>
<feature type="compositionally biased region" description="Polar residues" evidence="1">
    <location>
        <begin position="160"/>
        <end position="185"/>
    </location>
</feature>
<feature type="domain" description="Bacterial Ig" evidence="2">
    <location>
        <begin position="600"/>
        <end position="676"/>
    </location>
</feature>